<evidence type="ECO:0000256" key="3">
    <source>
        <dbReference type="SAM" id="MobiDB-lite"/>
    </source>
</evidence>
<evidence type="ECO:0000313" key="5">
    <source>
        <dbReference type="EMBL" id="KAK1922191.1"/>
    </source>
</evidence>
<organism evidence="5 6">
    <name type="scientific">Papiliotrema laurentii</name>
    <name type="common">Cryptococcus laurentii</name>
    <dbReference type="NCBI Taxonomy" id="5418"/>
    <lineage>
        <taxon>Eukaryota</taxon>
        <taxon>Fungi</taxon>
        <taxon>Dikarya</taxon>
        <taxon>Basidiomycota</taxon>
        <taxon>Agaricomycotina</taxon>
        <taxon>Tremellomycetes</taxon>
        <taxon>Tremellales</taxon>
        <taxon>Rhynchogastremaceae</taxon>
        <taxon>Papiliotrema</taxon>
    </lineage>
</organism>
<feature type="region of interest" description="Disordered" evidence="3">
    <location>
        <begin position="1"/>
        <end position="29"/>
    </location>
</feature>
<feature type="compositionally biased region" description="Basic and acidic residues" evidence="3">
    <location>
        <begin position="11"/>
        <end position="22"/>
    </location>
</feature>
<dbReference type="AlphaFoldDB" id="A0AAD9CZW6"/>
<protein>
    <submittedName>
        <fullName evidence="5">Rec8 like protein-domain-containing protein</fullName>
    </submittedName>
</protein>
<dbReference type="PANTHER" id="PTHR12585">
    <property type="entry name" value="SCC1 / RAD21 FAMILY MEMBER"/>
    <property type="match status" value="1"/>
</dbReference>
<dbReference type="InterPro" id="IPR039781">
    <property type="entry name" value="Rad21/Rec8-like"/>
</dbReference>
<dbReference type="GO" id="GO:0005634">
    <property type="term" value="C:nucleus"/>
    <property type="evidence" value="ECO:0007669"/>
    <property type="project" value="UniProtKB-SubCell"/>
</dbReference>
<evidence type="ECO:0000256" key="2">
    <source>
        <dbReference type="ARBA" id="ARBA00023242"/>
    </source>
</evidence>
<feature type="region of interest" description="Disordered" evidence="3">
    <location>
        <begin position="203"/>
        <end position="250"/>
    </location>
</feature>
<sequence>MVKGDDDDDRSEGGEKEEEAQGKHSGHLDVQPRFLLPHNHIPLQMFFSNDLLTRKTGSLAATLGTRSKRLTKKDLTAIDLSKTCEMIATPPEPMALRLSGCLLVGVARVYNQTYEIFYSVCALRPPTDSASNDVNQLNAVLRRALPSDFMGKSSGGMMEGVDLIGDGKSTFNQITFTHMDNVTNLDTDFGHINWMDPLGTRKRRRSTSKLTSLESQELLGEEAESDEEDEETTEIGSEMPIKRDKRSRLGSSPAIMSAKEAARKQSSIYHAGSLVEPLDQNFDFPIDQPIDLGLAEADGPGEASLSISGPDWDGFPGGTSADFDFMQEHSDSDEGIQGLAGPVPDGALEGRGDIAIKRKREGSPPPLGTAPAGIRQEAGTKRPRKRIRVDDVWALASIEEAVGINSRQAYLENMRTAKNTLACRTRVKATEEAADRMVNSGGVWIKSFRWEMEGSSGLPEQQGDRFQMPFDADAFHDHLDGIPFAADQDVFGQPEMIPLPHARRGSQNSHMQTFPWQDSAYGHFPSDGGMAFARLSFRSAFPGGTDPSFTPGSLNLSVMTPQELKIRLRSGQGSSSDVVSAYRARARSGSLAGSVAGRGANDNPQMLIGDGQEDFELPPDNIDLGVTASYADRRPDIPEAFKPELLASLESQCRDFLSYLERMMRARNVDGLLLDDITPISVTRRVRASAFYNCLSKLVGERPLTSALASKRCLVLEQQMAFGPITIRLSA</sequence>
<evidence type="ECO:0000313" key="6">
    <source>
        <dbReference type="Proteomes" id="UP001182556"/>
    </source>
</evidence>
<comment type="caution">
    <text evidence="5">The sequence shown here is derived from an EMBL/GenBank/DDBJ whole genome shotgun (WGS) entry which is preliminary data.</text>
</comment>
<feature type="compositionally biased region" description="Acidic residues" evidence="3">
    <location>
        <begin position="1"/>
        <end position="10"/>
    </location>
</feature>
<evidence type="ECO:0000256" key="1">
    <source>
        <dbReference type="ARBA" id="ARBA00004123"/>
    </source>
</evidence>
<dbReference type="GO" id="GO:0003682">
    <property type="term" value="F:chromatin binding"/>
    <property type="evidence" value="ECO:0007669"/>
    <property type="project" value="TreeGrafter"/>
</dbReference>
<name>A0AAD9CZW6_PAPLA</name>
<feature type="compositionally biased region" description="Acidic residues" evidence="3">
    <location>
        <begin position="219"/>
        <end position="233"/>
    </location>
</feature>
<feature type="domain" description="Rad21/Rec8-like protein N-terminal" evidence="4">
    <location>
        <begin position="45"/>
        <end position="121"/>
    </location>
</feature>
<gene>
    <name evidence="5" type="ORF">DB88DRAFT_547862</name>
</gene>
<dbReference type="Pfam" id="PF04825">
    <property type="entry name" value="Rad21_Rec8_N"/>
    <property type="match status" value="1"/>
</dbReference>
<dbReference type="GO" id="GO:0008278">
    <property type="term" value="C:cohesin complex"/>
    <property type="evidence" value="ECO:0007669"/>
    <property type="project" value="InterPro"/>
</dbReference>
<proteinExistence type="predicted"/>
<dbReference type="EMBL" id="JAODAN010000009">
    <property type="protein sequence ID" value="KAK1922191.1"/>
    <property type="molecule type" value="Genomic_DNA"/>
</dbReference>
<dbReference type="PANTHER" id="PTHR12585:SF51">
    <property type="entry name" value="MEIOTIC RECOMBINATION PROTEIN REC8"/>
    <property type="match status" value="1"/>
</dbReference>
<evidence type="ECO:0000259" key="4">
    <source>
        <dbReference type="Pfam" id="PF04825"/>
    </source>
</evidence>
<dbReference type="InterPro" id="IPR006910">
    <property type="entry name" value="Rad21_Rec8_N"/>
</dbReference>
<keyword evidence="6" id="KW-1185">Reference proteome</keyword>
<reference evidence="5" key="1">
    <citation type="submission" date="2023-02" db="EMBL/GenBank/DDBJ databases">
        <title>Identification and recombinant expression of a fungal hydrolase from Papiliotrema laurentii that hydrolyzes apple cutin and clears colloidal polyester polyurethane.</title>
        <authorList>
            <consortium name="DOE Joint Genome Institute"/>
            <person name="Roman V.A."/>
            <person name="Bojanowski C."/>
            <person name="Crable B.R."/>
            <person name="Wagner D.N."/>
            <person name="Hung C.S."/>
            <person name="Nadeau L.J."/>
            <person name="Schratz L."/>
            <person name="Haridas S."/>
            <person name="Pangilinan J."/>
            <person name="Lipzen A."/>
            <person name="Na H."/>
            <person name="Yan M."/>
            <person name="Ng V."/>
            <person name="Grigoriev I.V."/>
            <person name="Spatafora J.W."/>
            <person name="Barlow D."/>
            <person name="Biffinger J."/>
            <person name="Kelley-Loughnane N."/>
            <person name="Varaljay V.A."/>
            <person name="Crookes-Goodson W.J."/>
        </authorList>
    </citation>
    <scope>NUCLEOTIDE SEQUENCE</scope>
    <source>
        <strain evidence="5">5307AH</strain>
    </source>
</reference>
<dbReference type="Proteomes" id="UP001182556">
    <property type="component" value="Unassembled WGS sequence"/>
</dbReference>
<dbReference type="GO" id="GO:1990414">
    <property type="term" value="P:replication-born double-strand break repair via sister chromatid exchange"/>
    <property type="evidence" value="ECO:0007669"/>
    <property type="project" value="TreeGrafter"/>
</dbReference>
<comment type="subcellular location">
    <subcellularLocation>
        <location evidence="1">Nucleus</location>
    </subcellularLocation>
</comment>
<feature type="region of interest" description="Disordered" evidence="3">
    <location>
        <begin position="293"/>
        <end position="383"/>
    </location>
</feature>
<dbReference type="GO" id="GO:0007062">
    <property type="term" value="P:sister chromatid cohesion"/>
    <property type="evidence" value="ECO:0007669"/>
    <property type="project" value="InterPro"/>
</dbReference>
<accession>A0AAD9CZW6</accession>
<keyword evidence="2" id="KW-0539">Nucleus</keyword>